<dbReference type="Pfam" id="PF20148">
    <property type="entry name" value="DUF6531"/>
    <property type="match status" value="1"/>
</dbReference>
<dbReference type="Gene3D" id="2.180.10.10">
    <property type="entry name" value="RHS repeat-associated core"/>
    <property type="match status" value="2"/>
</dbReference>
<dbReference type="InterPro" id="IPR045351">
    <property type="entry name" value="DUF6531"/>
</dbReference>
<dbReference type="NCBIfam" id="TIGR03696">
    <property type="entry name" value="Rhs_assc_core"/>
    <property type="match status" value="1"/>
</dbReference>
<dbReference type="Pfam" id="PF09994">
    <property type="entry name" value="T6SS_Tle1-like_cat"/>
    <property type="match status" value="1"/>
</dbReference>
<dbReference type="InterPro" id="IPR050708">
    <property type="entry name" value="T6SS_VgrG/RHS"/>
</dbReference>
<comment type="caution">
    <text evidence="3">The sequence shown here is derived from an EMBL/GenBank/DDBJ whole genome shotgun (WGS) entry which is preliminary data.</text>
</comment>
<accession>A0ABS8CF02</accession>
<dbReference type="InterPro" id="IPR022385">
    <property type="entry name" value="Rhs_assc_core"/>
</dbReference>
<name>A0ABS8CF02_9BURK</name>
<dbReference type="InterPro" id="IPR018712">
    <property type="entry name" value="Tle1-like_cat"/>
</dbReference>
<reference evidence="3 4" key="1">
    <citation type="submission" date="2020-07" db="EMBL/GenBank/DDBJ databases">
        <title>Pusillimonas sp. nov., isolated from poultry manure in Taiwan.</title>
        <authorList>
            <person name="Lin S.-Y."/>
            <person name="Tang Y.-S."/>
            <person name="Young C.-C."/>
        </authorList>
    </citation>
    <scope>NUCLEOTIDE SEQUENCE [LARGE SCALE GENOMIC DNA]</scope>
    <source>
        <strain evidence="3 4">CC-YST705</strain>
    </source>
</reference>
<dbReference type="Proteomes" id="UP000776983">
    <property type="component" value="Unassembled WGS sequence"/>
</dbReference>
<dbReference type="EMBL" id="JACDXW010000007">
    <property type="protein sequence ID" value="MCB5364621.1"/>
    <property type="molecule type" value="Genomic_DNA"/>
</dbReference>
<dbReference type="RefSeq" id="WP_226955038.1">
    <property type="nucleotide sequence ID" value="NZ_JACDXW010000007.1"/>
</dbReference>
<feature type="domain" description="T6SS Phospholipase effector Tle1-like catalytic" evidence="1">
    <location>
        <begin position="998"/>
        <end position="1103"/>
    </location>
</feature>
<dbReference type="InterPro" id="IPR006530">
    <property type="entry name" value="YD"/>
</dbReference>
<evidence type="ECO:0000259" key="2">
    <source>
        <dbReference type="Pfam" id="PF20148"/>
    </source>
</evidence>
<organism evidence="3 4">
    <name type="scientific">Mesopusillimonas faecipullorum</name>
    <dbReference type="NCBI Taxonomy" id="2755040"/>
    <lineage>
        <taxon>Bacteria</taxon>
        <taxon>Pseudomonadati</taxon>
        <taxon>Pseudomonadota</taxon>
        <taxon>Betaproteobacteria</taxon>
        <taxon>Burkholderiales</taxon>
        <taxon>Alcaligenaceae</taxon>
        <taxon>Mesopusillimonas</taxon>
    </lineage>
</organism>
<sequence>MVYLLWASGHHAAAQTCGPSLMGNPCAQGDVASQGALVPEMNLGLGNPIHLLTGNKYLFEQDVPPLPSNPLLTVARHYNSLDPRHGVLGRGWTLSFDSRLHSVGKQVQIVQADGSRVSFPFPKAGIETTNARGSLRRHEQGWTWHWPNGQRLDFDAQGRLIALQSPIPRPGKLHIKRHEAGLLHGLITQLRDDTGQEIRMHYRVEEGQAYLTRMDTPLGVWRYEYEAAGAGHGLRLISASGPEGRERRYLYEPERQSGNHWLPTGISETHPPSRDAIRLRTWHYDALGRVVKVWQAPADPGMGGLSISYSGSLHSKNDRQTQILSAGGRRLSLLASNTPDRHALSGAILTLGEGNPSAPEGWPGLVIHYDAAGRRSHWHSPLTSRVSLRYTPQGGLASAEAADGRRWRYDYDALHRLIGIEVAQKAQRERTRLHWHNDQIVRVEHPAESETLTHDEQGRLATRQIARPSLPESGQLTLHYEERFEYDANGRLAVHHLPEGGSLHYRWLSDRRLASLEWEDKQGQRHRVVSSAQASTAYWHGNGLYTQTNRHDGVLTLSVRNGSEPLWVHLRSHDAHGHITHMADWHGQNTVGQGWRFHHDQASRLVRAAPVILPPVPADLSLPTLTSTTHTPAATNQEAWYAWHADGGLAAARPSSGVSFIPRIRRNAAGLPLHVGKHHLRYGPSGRLVQLVDNEGRVAQYSHNAHGYRISAQQGSQATQYLYVGQRLAAEIRTQTPGAEPGGPSLTARHISRRYLYAGQALIGLIDYDAQSPEGRLYAVHVDPLGTPRMVTDPQRRVRWLAHYSPTGELTHKWGDLDLALRLPGQIADPFTGWHDNLLRTYSPAMGAYLEPDPMGPVPGQQALGYAHQQPQRHIDPTGLLLFAFDGTRQDALNRANVWKMSQRYADGLVHYHAGPSNPYYVDLDAIGAYSAFGIVTTQWQQFLDALRLAPAGVTLPIDVIGYSRGAALARHFGNMVAQHTQNGWFSYAIPGQGLLQACVDLRFMGLFDTVAQLGLHGSLNRAFDFSINPAWTRVAHAVALHEYRSWFPLTSTSGSSNNNIIEVPFVGGHANVGGGQGPYTGLYIPASSGDLSDVALNWMLAQGGLAGVNWLAGPLADQQVTDPILHDDRPSSLRWLYDGDRRVDDAFHDMLVWRQGSLDALGAPHRQSTEAFIQRFEDWRAKDGSAVGEVDMAGYTQWLQETLGWTMP</sequence>
<dbReference type="PANTHER" id="PTHR32305">
    <property type="match status" value="1"/>
</dbReference>
<protein>
    <submittedName>
        <fullName evidence="3">DUF2235 domain-containing protein</fullName>
    </submittedName>
</protein>
<evidence type="ECO:0000259" key="1">
    <source>
        <dbReference type="Pfam" id="PF09994"/>
    </source>
</evidence>
<gene>
    <name evidence="3" type="ORF">H0484_12770</name>
</gene>
<feature type="domain" description="DUF6531" evidence="2">
    <location>
        <begin position="46"/>
        <end position="119"/>
    </location>
</feature>
<evidence type="ECO:0000313" key="3">
    <source>
        <dbReference type="EMBL" id="MCB5364621.1"/>
    </source>
</evidence>
<dbReference type="PANTHER" id="PTHR32305:SF15">
    <property type="entry name" value="PROTEIN RHSA-RELATED"/>
    <property type="match status" value="1"/>
</dbReference>
<proteinExistence type="predicted"/>
<dbReference type="NCBIfam" id="TIGR01643">
    <property type="entry name" value="YD_repeat_2x"/>
    <property type="match status" value="2"/>
</dbReference>
<evidence type="ECO:0000313" key="4">
    <source>
        <dbReference type="Proteomes" id="UP000776983"/>
    </source>
</evidence>
<keyword evidence="4" id="KW-1185">Reference proteome</keyword>